<dbReference type="EMBL" id="CP012033">
    <property type="protein sequence ID" value="AKP65834.1"/>
    <property type="molecule type" value="Genomic_DNA"/>
</dbReference>
<proteinExistence type="predicted"/>
<accession>A0AAC9ERC6</accession>
<gene>
    <name evidence="1" type="ORF">ABN16_12990</name>
</gene>
<dbReference type="AlphaFoldDB" id="A0AAC9ERC6"/>
<reference evidence="1 2" key="1">
    <citation type="submission" date="2015-07" db="EMBL/GenBank/DDBJ databases">
        <title>Lactobacillus korensis/26-25/ whole genome sequencing.</title>
        <authorList>
            <person name="Kim M.K."/>
            <person name="Im W.-T."/>
            <person name="Srinivasan S."/>
            <person name="Lee J.-J."/>
        </authorList>
    </citation>
    <scope>NUCLEOTIDE SEQUENCE [LARGE SCALE GENOMIC DNA]</scope>
    <source>
        <strain evidence="1 2">26-25</strain>
    </source>
</reference>
<evidence type="ECO:0000313" key="2">
    <source>
        <dbReference type="Proteomes" id="UP000036000"/>
    </source>
</evidence>
<dbReference type="Proteomes" id="UP000036000">
    <property type="component" value="Chromosome"/>
</dbReference>
<name>A0AAC9ERC6_9LACO</name>
<keyword evidence="2" id="KW-1185">Reference proteome</keyword>
<evidence type="ECO:0000313" key="1">
    <source>
        <dbReference type="EMBL" id="AKP65834.1"/>
    </source>
</evidence>
<sequence>MQPAVVIVIAGRWLAITMGDFGDTRSSWLQIESEDRSPVRSVPTAGGIPGSRSAAIFSI</sequence>
<organism evidence="1 2">
    <name type="scientific">Levilactobacillus koreensis</name>
    <dbReference type="NCBI Taxonomy" id="637971"/>
    <lineage>
        <taxon>Bacteria</taxon>
        <taxon>Bacillati</taxon>
        <taxon>Bacillota</taxon>
        <taxon>Bacilli</taxon>
        <taxon>Lactobacillales</taxon>
        <taxon>Lactobacillaceae</taxon>
        <taxon>Levilactobacillus</taxon>
    </lineage>
</organism>
<dbReference type="KEGG" id="lko:ABN16_12990"/>
<protein>
    <submittedName>
        <fullName evidence="1">Uncharacterized protein</fullName>
    </submittedName>
</protein>